<name>A0ACD3BFD4_9AGAR</name>
<protein>
    <submittedName>
        <fullName evidence="1">Zincin</fullName>
    </submittedName>
</protein>
<dbReference type="EMBL" id="ML208260">
    <property type="protein sequence ID" value="TFK76595.1"/>
    <property type="molecule type" value="Genomic_DNA"/>
</dbReference>
<accession>A0ACD3BFD4</accession>
<organism evidence="1 2">
    <name type="scientific">Pluteus cervinus</name>
    <dbReference type="NCBI Taxonomy" id="181527"/>
    <lineage>
        <taxon>Eukaryota</taxon>
        <taxon>Fungi</taxon>
        <taxon>Dikarya</taxon>
        <taxon>Basidiomycota</taxon>
        <taxon>Agaricomycotina</taxon>
        <taxon>Agaricomycetes</taxon>
        <taxon>Agaricomycetidae</taxon>
        <taxon>Agaricales</taxon>
        <taxon>Pluteineae</taxon>
        <taxon>Pluteaceae</taxon>
        <taxon>Pluteus</taxon>
    </lineage>
</organism>
<evidence type="ECO:0000313" key="1">
    <source>
        <dbReference type="EMBL" id="TFK76595.1"/>
    </source>
</evidence>
<keyword evidence="2" id="KW-1185">Reference proteome</keyword>
<reference evidence="1 2" key="1">
    <citation type="journal article" date="2019" name="Nat. Ecol. Evol.">
        <title>Megaphylogeny resolves global patterns of mushroom evolution.</title>
        <authorList>
            <person name="Varga T."/>
            <person name="Krizsan K."/>
            <person name="Foldi C."/>
            <person name="Dima B."/>
            <person name="Sanchez-Garcia M."/>
            <person name="Sanchez-Ramirez S."/>
            <person name="Szollosi G.J."/>
            <person name="Szarkandi J.G."/>
            <person name="Papp V."/>
            <person name="Albert L."/>
            <person name="Andreopoulos W."/>
            <person name="Angelini C."/>
            <person name="Antonin V."/>
            <person name="Barry K.W."/>
            <person name="Bougher N.L."/>
            <person name="Buchanan P."/>
            <person name="Buyck B."/>
            <person name="Bense V."/>
            <person name="Catcheside P."/>
            <person name="Chovatia M."/>
            <person name="Cooper J."/>
            <person name="Damon W."/>
            <person name="Desjardin D."/>
            <person name="Finy P."/>
            <person name="Geml J."/>
            <person name="Haridas S."/>
            <person name="Hughes K."/>
            <person name="Justo A."/>
            <person name="Karasinski D."/>
            <person name="Kautmanova I."/>
            <person name="Kiss B."/>
            <person name="Kocsube S."/>
            <person name="Kotiranta H."/>
            <person name="LaButti K.M."/>
            <person name="Lechner B.E."/>
            <person name="Liimatainen K."/>
            <person name="Lipzen A."/>
            <person name="Lukacs Z."/>
            <person name="Mihaltcheva S."/>
            <person name="Morgado L.N."/>
            <person name="Niskanen T."/>
            <person name="Noordeloos M.E."/>
            <person name="Ohm R.A."/>
            <person name="Ortiz-Santana B."/>
            <person name="Ovrebo C."/>
            <person name="Racz N."/>
            <person name="Riley R."/>
            <person name="Savchenko A."/>
            <person name="Shiryaev A."/>
            <person name="Soop K."/>
            <person name="Spirin V."/>
            <person name="Szebenyi C."/>
            <person name="Tomsovsky M."/>
            <person name="Tulloss R.E."/>
            <person name="Uehling J."/>
            <person name="Grigoriev I.V."/>
            <person name="Vagvolgyi C."/>
            <person name="Papp T."/>
            <person name="Martin F.M."/>
            <person name="Miettinen O."/>
            <person name="Hibbett D.S."/>
            <person name="Nagy L.G."/>
        </authorList>
    </citation>
    <scope>NUCLEOTIDE SEQUENCE [LARGE SCALE GENOMIC DNA]</scope>
    <source>
        <strain evidence="1 2">NL-1719</strain>
    </source>
</reference>
<proteinExistence type="predicted"/>
<sequence length="927" mass="102640">MPGRRRRQPSTDDSDAEQTPLIPDSDSDDSRPKPSLADRITSLVQEPLTPLTQVLLIVVLVLLLMSSVFIGLFAGAQHKLNVIREHLPDGGGGGSRVPITTTATATQTATATVTDIQTTIRTKTIGGGGSVTATETSTVISYTTSFTTSVTTETTTETKTRVTTTTAYPAPGPSDPPSRDLPCMSAECIVLSASVLASLDTSKDPCNDFYDYATGGWRKAHPLPADKGAFGVPQELSQQNKDIIKHILESNDYTPELFASPDQAILAKLRDMYSSCLNEDRLDDLGTAPLARFVRTLRRLYREEDTDVSMKGQGDTSKGLTAALAFLHSRGVDSLFSFNIEGDVGADPNYMVLWFSQPSFGLPSKEYYDEETVVDVYQSVIQRLLYTLDEDANLTPEDELLINNADSQTWPPWPWPPWDGDEDEPGDGGGDGPGGEKPSNRTKRARKLAEKVIKLEKRLADASLDLDILFQDPVATYNPVPLKQFTQDLPQVHFPTYFSTFTPRTYPDRVIVTYPPYVTSLSDILYDTSSDVVESYLVIRAALTLAPNLGTSSPAWQAVRKLKETLTGVKPGAYGDRSEICVGQVETTLGFAAGRYFVLETFTGDSKSKGIEIIKDIIGAFKRSLPHIDWMDKKSATAAAEKADAITLKVGYPLSPDTLDPQSIENYYSAVKVNKKTYFENVLSAITSDQFKRWLQLGRSRNTKTWEMYPSMVNAYFSPPANEIVFPAGIMRPPYFFRAWPAYMLYGAFGQAASHELTHAFDSAGRMYNQQGKLEQWWTNTTIAGFQKKQDCIIEQFSGYTVDDGKGGKIHLNGNLTSGENIGDTGLIQAYRAWKANFDSSFQEGDEFTLPGLDFTRDQLFFISFARIWAENIKPAQLVQRVRTNPHSPNRFRVEGTVFNIPEFAKAFNCPVGSKLNPPQEERCIFW</sequence>
<evidence type="ECO:0000313" key="2">
    <source>
        <dbReference type="Proteomes" id="UP000308600"/>
    </source>
</evidence>
<gene>
    <name evidence="1" type="ORF">BDN72DRAFT_831172</name>
</gene>
<dbReference type="Proteomes" id="UP000308600">
    <property type="component" value="Unassembled WGS sequence"/>
</dbReference>